<dbReference type="Proteomes" id="UP001239111">
    <property type="component" value="Chromosome 1"/>
</dbReference>
<accession>A0ACC2PN22</accession>
<protein>
    <submittedName>
        <fullName evidence="1">Uncharacterized protein</fullName>
    </submittedName>
</protein>
<organism evidence="1 2">
    <name type="scientific">Eretmocerus hayati</name>
    <dbReference type="NCBI Taxonomy" id="131215"/>
    <lineage>
        <taxon>Eukaryota</taxon>
        <taxon>Metazoa</taxon>
        <taxon>Ecdysozoa</taxon>
        <taxon>Arthropoda</taxon>
        <taxon>Hexapoda</taxon>
        <taxon>Insecta</taxon>
        <taxon>Pterygota</taxon>
        <taxon>Neoptera</taxon>
        <taxon>Endopterygota</taxon>
        <taxon>Hymenoptera</taxon>
        <taxon>Apocrita</taxon>
        <taxon>Proctotrupomorpha</taxon>
        <taxon>Chalcidoidea</taxon>
        <taxon>Aphelinidae</taxon>
        <taxon>Aphelininae</taxon>
        <taxon>Eretmocerus</taxon>
    </lineage>
</organism>
<proteinExistence type="predicted"/>
<name>A0ACC2PN22_9HYME</name>
<comment type="caution">
    <text evidence="1">The sequence shown here is derived from an EMBL/GenBank/DDBJ whole genome shotgun (WGS) entry which is preliminary data.</text>
</comment>
<sequence>MPFCVLSSVLIEWVQFCRYGDGQHSPLVHVLNPGHLMLVPFPQEGNLSMMITRFGLKKYHGILQDNQLQALARVIRDSTAKFCSSLSEGDDFNHHNLDCSENKSSERSGLNQDSTDGRWFKQIDPIPESDTSYDHFYSEERQIPKNSLNQESTERITIYQGCDLTREESDLLIMSLVLRYRHAMNSLDSMLKLLDCFLPHDEYRSKFRFLQGFSDTKFWKEYYCPDCPFNLKFGEGMNTTTCVNCGEEYTKKYLEKNNACFFASSLKDQLIEIIQSHLFLKLSQKSEVNDVVNGDDYQSKSIRNIIKKFDLSGQWNVDGIALHRSSDKGVTPLLFTINELDYRTRRDNTLLLALAYGQKPPMNIFLRPMVKELRMLYKTGFKCIPYKEIDEILVKVHANLASMDSVARAPAQNHKQYNAKCGCPYCFHEGERIEVGDGHARVYCGEAGLPKTDEK</sequence>
<gene>
    <name evidence="1" type="ORF">QAD02_020290</name>
</gene>
<evidence type="ECO:0000313" key="1">
    <source>
        <dbReference type="EMBL" id="KAJ8684498.1"/>
    </source>
</evidence>
<dbReference type="EMBL" id="CM056741">
    <property type="protein sequence ID" value="KAJ8684498.1"/>
    <property type="molecule type" value="Genomic_DNA"/>
</dbReference>
<reference evidence="1" key="1">
    <citation type="submission" date="2023-04" db="EMBL/GenBank/DDBJ databases">
        <title>A chromosome-level genome assembly of the parasitoid wasp Eretmocerus hayati.</title>
        <authorList>
            <person name="Zhong Y."/>
            <person name="Liu S."/>
            <person name="Liu Y."/>
        </authorList>
    </citation>
    <scope>NUCLEOTIDE SEQUENCE</scope>
    <source>
        <strain evidence="1">ZJU_SS_LIU_2023</strain>
    </source>
</reference>
<keyword evidence="2" id="KW-1185">Reference proteome</keyword>
<evidence type="ECO:0000313" key="2">
    <source>
        <dbReference type="Proteomes" id="UP001239111"/>
    </source>
</evidence>